<evidence type="ECO:0000313" key="2">
    <source>
        <dbReference type="Proteomes" id="UP001345013"/>
    </source>
</evidence>
<keyword evidence="2" id="KW-1185">Reference proteome</keyword>
<dbReference type="Proteomes" id="UP001345013">
    <property type="component" value="Unassembled WGS sequence"/>
</dbReference>
<gene>
    <name evidence="1" type="ORF">LTR24_006380</name>
</gene>
<proteinExistence type="predicted"/>
<dbReference type="EMBL" id="JAVRRG010000082">
    <property type="protein sequence ID" value="KAK5089236.1"/>
    <property type="molecule type" value="Genomic_DNA"/>
</dbReference>
<organism evidence="1 2">
    <name type="scientific">Lithohypha guttulata</name>
    <dbReference type="NCBI Taxonomy" id="1690604"/>
    <lineage>
        <taxon>Eukaryota</taxon>
        <taxon>Fungi</taxon>
        <taxon>Dikarya</taxon>
        <taxon>Ascomycota</taxon>
        <taxon>Pezizomycotina</taxon>
        <taxon>Eurotiomycetes</taxon>
        <taxon>Chaetothyriomycetidae</taxon>
        <taxon>Chaetothyriales</taxon>
        <taxon>Trichomeriaceae</taxon>
        <taxon>Lithohypha</taxon>
    </lineage>
</organism>
<sequence length="477" mass="54231">MLGLYRGIAESWILFDEQDLLLPQQQKFMLFYLHVFGIFGLRDALTAIARQNAYAEIQDPGKRLDQLTRKRKRPSSHRIIVIESDGELSVEEDEVASKPHASWQILLDDAGRKPEKSLVLFYLASIPKESLLGMIRGDLPKCLKEAEVEARRYCIPRNSPGSYVIFVARSETEADPGSGLSLYEFWEVLSKIRLYIDTGHSQSAAWAKEVDMMYGDYPVELSHLTQRRYASGRHHDRFEAIEFWLKQWDKIFHQVEAWVKDASRQHYLNRPMRRCLGYAGLSSKCEGRCNQHLSHFGNESIVYGLYTATLKRLYGTRFTATHHAYQVIHTVHEDHMCMSELTTTVLGGFLLTEGGLNRTYSGVSPGAPVSNLDAQAIRLTENAQRIANAPFQERNLKDTSERVKRFRDLSQPALTQAALPTDKEQILTSRQAATGDGEGKLIGLRRQHNTLKTQIGLLRAVEERDQIEAALKVLEGL</sequence>
<protein>
    <submittedName>
        <fullName evidence="1">Uncharacterized protein</fullName>
    </submittedName>
</protein>
<accession>A0ABR0K6F0</accession>
<comment type="caution">
    <text evidence="1">The sequence shown here is derived from an EMBL/GenBank/DDBJ whole genome shotgun (WGS) entry which is preliminary data.</text>
</comment>
<reference evidence="1 2" key="1">
    <citation type="submission" date="2023-08" db="EMBL/GenBank/DDBJ databases">
        <title>Black Yeasts Isolated from many extreme environments.</title>
        <authorList>
            <person name="Coleine C."/>
            <person name="Stajich J.E."/>
            <person name="Selbmann L."/>
        </authorList>
    </citation>
    <scope>NUCLEOTIDE SEQUENCE [LARGE SCALE GENOMIC DNA]</scope>
    <source>
        <strain evidence="1 2">CCFEE 5885</strain>
    </source>
</reference>
<name>A0ABR0K6F0_9EURO</name>
<evidence type="ECO:0000313" key="1">
    <source>
        <dbReference type="EMBL" id="KAK5089236.1"/>
    </source>
</evidence>